<evidence type="ECO:0000256" key="1">
    <source>
        <dbReference type="SAM" id="SignalP"/>
    </source>
</evidence>
<protein>
    <recommendedName>
        <fullName evidence="4">WD40 repeat protein</fullName>
    </recommendedName>
</protein>
<evidence type="ECO:0000313" key="3">
    <source>
        <dbReference type="Proteomes" id="UP001210678"/>
    </source>
</evidence>
<name>A0ABT4YQS4_9VIBR</name>
<feature type="signal peptide" evidence="1">
    <location>
        <begin position="1"/>
        <end position="21"/>
    </location>
</feature>
<accession>A0ABT4YQS4</accession>
<dbReference type="Proteomes" id="UP001210678">
    <property type="component" value="Unassembled WGS sequence"/>
</dbReference>
<dbReference type="EMBL" id="JAQLOI010000001">
    <property type="protein sequence ID" value="MDB1123911.1"/>
    <property type="molecule type" value="Genomic_DNA"/>
</dbReference>
<gene>
    <name evidence="2" type="ORF">PGX00_09705</name>
</gene>
<sequence length="227" mass="25610">MKIIILILTCCSLFFSTLATATSAETDRKNNDLTQFDFPLMLGDWYLINPAPEEGDADFLAIRLHISSNYQFAIEIQNKDESVNYWKGDYSLSSDTLVLGLKSDTPQTYSYLANHNQLMLNGIQFMKGYPPALVGRWRSEEIKGDDILASNVSSVSLTLQPDFMFLFMSESASGALAAYQGIYYFEGDNLVLMYEKGEHNSRYTVTNNTLILEGTDVDMYAVMNRVE</sequence>
<evidence type="ECO:0008006" key="4">
    <source>
        <dbReference type="Google" id="ProtNLM"/>
    </source>
</evidence>
<keyword evidence="3" id="KW-1185">Reference proteome</keyword>
<reference evidence="2 3" key="1">
    <citation type="submission" date="2023-01" db="EMBL/GenBank/DDBJ databases">
        <title>Vibrio sp. KJ40-1 sp.nov, isolated from marine algae.</title>
        <authorList>
            <person name="Butt M."/>
            <person name="Kim J.M.J."/>
            <person name="Jeon C.O.C."/>
        </authorList>
    </citation>
    <scope>NUCLEOTIDE SEQUENCE [LARGE SCALE GENOMIC DNA]</scope>
    <source>
        <strain evidence="2 3">KJ40-1</strain>
    </source>
</reference>
<comment type="caution">
    <text evidence="2">The sequence shown here is derived from an EMBL/GenBank/DDBJ whole genome shotgun (WGS) entry which is preliminary data.</text>
</comment>
<keyword evidence="1" id="KW-0732">Signal</keyword>
<dbReference type="RefSeq" id="WP_272135680.1">
    <property type="nucleotide sequence ID" value="NZ_JAQLOI010000001.1"/>
</dbReference>
<proteinExistence type="predicted"/>
<evidence type="ECO:0000313" key="2">
    <source>
        <dbReference type="EMBL" id="MDB1123911.1"/>
    </source>
</evidence>
<organism evidence="2 3">
    <name type="scientific">Vibrio algarum</name>
    <dbReference type="NCBI Taxonomy" id="3020714"/>
    <lineage>
        <taxon>Bacteria</taxon>
        <taxon>Pseudomonadati</taxon>
        <taxon>Pseudomonadota</taxon>
        <taxon>Gammaproteobacteria</taxon>
        <taxon>Vibrionales</taxon>
        <taxon>Vibrionaceae</taxon>
        <taxon>Vibrio</taxon>
    </lineage>
</organism>
<feature type="chain" id="PRO_5046075671" description="WD40 repeat protein" evidence="1">
    <location>
        <begin position="22"/>
        <end position="227"/>
    </location>
</feature>